<proteinExistence type="predicted"/>
<keyword evidence="2" id="KW-1133">Transmembrane helix</keyword>
<comment type="caution">
    <text evidence="3">The sequence shown here is derived from an EMBL/GenBank/DDBJ whole genome shotgun (WGS) entry which is preliminary data.</text>
</comment>
<keyword evidence="2" id="KW-0812">Transmembrane</keyword>
<feature type="region of interest" description="Disordered" evidence="1">
    <location>
        <begin position="51"/>
        <end position="92"/>
    </location>
</feature>
<evidence type="ECO:0000256" key="1">
    <source>
        <dbReference type="SAM" id="MobiDB-lite"/>
    </source>
</evidence>
<dbReference type="Proteomes" id="UP000290289">
    <property type="component" value="Chromosome 9"/>
</dbReference>
<feature type="compositionally biased region" description="Polar residues" evidence="1">
    <location>
        <begin position="51"/>
        <end position="62"/>
    </location>
</feature>
<sequence>MIAGSLGSLGNCSGEDPDSPFSIYQIHESIFLPNNTLVTLCKSQQSGKVGPTLASNAHSLTHSSSKAQEKPSSSLQAMPLPPSSSSQRSPTKMLERVLSSRRYAPYADESAAENDAVADESKTKKHLPISFFTTRITNYLTRTGPVWPCLLVLAFVLLLIFSLIFNSRRFVCVSPYDPVSRTGFFGFDGLESDFGSLGVPWCKSKHGKAVEWTTKDLIKGLEMFVPIYETRPIKNNMYGMGFDHSFGLWFIAQWLKPDLMIESGAFKGHSTWVLRQAMPDTPIITLTPKHPGKFLKKGPAYVDGNCTYFTGKDFVDFGNVDWGKVMKKHGITDLSRVLIFFDDHQNELKRVKQALKAGFRHIIFEDNYDTGTGDHYSLRQICDQSYIRGGGHSCFKDSDEARIRSKRKKFWEKAVDIEELCGAGEAWWGVRGNMHDNFTKSSKKISYSEHFQNSRFVESILDVYWEVPPVAGPSLTHQTRYDPARAVIPIVEDGRYGLFNRLGLTRLDTSVFNGYTQMVYLEISKQ</sequence>
<dbReference type="EMBL" id="RDQH01000335">
    <property type="protein sequence ID" value="RXH88632.1"/>
    <property type="molecule type" value="Genomic_DNA"/>
</dbReference>
<keyword evidence="2" id="KW-0472">Membrane</keyword>
<reference evidence="3 4" key="1">
    <citation type="submission" date="2018-10" db="EMBL/GenBank/DDBJ databases">
        <title>A high-quality apple genome assembly.</title>
        <authorList>
            <person name="Hu J."/>
        </authorList>
    </citation>
    <scope>NUCLEOTIDE SEQUENCE [LARGE SCALE GENOMIC DNA]</scope>
    <source>
        <strain evidence="4">cv. HFTH1</strain>
        <tissue evidence="3">Young leaf</tissue>
    </source>
</reference>
<dbReference type="GO" id="GO:0012505">
    <property type="term" value="C:endomembrane system"/>
    <property type="evidence" value="ECO:0007669"/>
    <property type="project" value="TreeGrafter"/>
</dbReference>
<evidence type="ECO:0000256" key="2">
    <source>
        <dbReference type="SAM" id="Phobius"/>
    </source>
</evidence>
<evidence type="ECO:0000313" key="4">
    <source>
        <dbReference type="Proteomes" id="UP000290289"/>
    </source>
</evidence>
<accession>A0A498J3Z1</accession>
<organism evidence="3 4">
    <name type="scientific">Malus domestica</name>
    <name type="common">Apple</name>
    <name type="synonym">Pyrus malus</name>
    <dbReference type="NCBI Taxonomy" id="3750"/>
    <lineage>
        <taxon>Eukaryota</taxon>
        <taxon>Viridiplantae</taxon>
        <taxon>Streptophyta</taxon>
        <taxon>Embryophyta</taxon>
        <taxon>Tracheophyta</taxon>
        <taxon>Spermatophyta</taxon>
        <taxon>Magnoliopsida</taxon>
        <taxon>eudicotyledons</taxon>
        <taxon>Gunneridae</taxon>
        <taxon>Pentapetalae</taxon>
        <taxon>rosids</taxon>
        <taxon>fabids</taxon>
        <taxon>Rosales</taxon>
        <taxon>Rosaceae</taxon>
        <taxon>Amygdaloideae</taxon>
        <taxon>Maleae</taxon>
        <taxon>Malus</taxon>
    </lineage>
</organism>
<dbReference type="PANTHER" id="PTHR36362:SF1">
    <property type="entry name" value="DNA-DIRECTED RNA POLYMERASE SUBUNIT BETA"/>
    <property type="match status" value="1"/>
</dbReference>
<dbReference type="PANTHER" id="PTHR36362">
    <property type="entry name" value="DNA-DIRECTED RNA POLYMERASE SUBUNIT BETA"/>
    <property type="match status" value="1"/>
</dbReference>
<evidence type="ECO:0000313" key="3">
    <source>
        <dbReference type="EMBL" id="RXH88632.1"/>
    </source>
</evidence>
<protein>
    <recommendedName>
        <fullName evidence="5">DNA-directed RNA polymerase subunit beta</fullName>
    </recommendedName>
</protein>
<gene>
    <name evidence="3" type="ORF">DVH24_000231</name>
</gene>
<feature type="transmembrane region" description="Helical" evidence="2">
    <location>
        <begin position="145"/>
        <end position="165"/>
    </location>
</feature>
<evidence type="ECO:0008006" key="5">
    <source>
        <dbReference type="Google" id="ProtNLM"/>
    </source>
</evidence>
<keyword evidence="4" id="KW-1185">Reference proteome</keyword>
<dbReference type="AlphaFoldDB" id="A0A498J3Z1"/>
<feature type="compositionally biased region" description="Low complexity" evidence="1">
    <location>
        <begin position="63"/>
        <end position="74"/>
    </location>
</feature>
<name>A0A498J3Z1_MALDO</name>